<feature type="domain" description="Major facilitator superfamily (MFS) profile" evidence="2">
    <location>
        <begin position="1"/>
        <end position="119"/>
    </location>
</feature>
<feature type="transmembrane region" description="Helical" evidence="1">
    <location>
        <begin position="94"/>
        <end position="112"/>
    </location>
</feature>
<dbReference type="GO" id="GO:0022857">
    <property type="term" value="F:transmembrane transporter activity"/>
    <property type="evidence" value="ECO:0007669"/>
    <property type="project" value="InterPro"/>
</dbReference>
<dbReference type="Gene3D" id="1.20.1250.20">
    <property type="entry name" value="MFS general substrate transporter like domains"/>
    <property type="match status" value="1"/>
</dbReference>
<keyword evidence="1" id="KW-0812">Transmembrane</keyword>
<dbReference type="InterPro" id="IPR036259">
    <property type="entry name" value="MFS_trans_sf"/>
</dbReference>
<keyword evidence="1" id="KW-0472">Membrane</keyword>
<sequence>MLIVGQVVLAISLALTALFPMDHTIVTIGLILLGLGWSANTVAGSALIGELSQGPKRLTIQGRSDAAMSASGALAGVLAGPAVTALGYSGLSFAAFAFVASAVALVALIVTLRSRESAE</sequence>
<evidence type="ECO:0000313" key="3">
    <source>
        <dbReference type="EMBL" id="CAB4856301.1"/>
    </source>
</evidence>
<feature type="transmembrane region" description="Helical" evidence="1">
    <location>
        <begin position="26"/>
        <end position="49"/>
    </location>
</feature>
<evidence type="ECO:0000256" key="1">
    <source>
        <dbReference type="SAM" id="Phobius"/>
    </source>
</evidence>
<protein>
    <submittedName>
        <fullName evidence="3">Unannotated protein</fullName>
    </submittedName>
</protein>
<gene>
    <name evidence="3" type="ORF">UFOPK3339_00141</name>
</gene>
<reference evidence="3" key="1">
    <citation type="submission" date="2020-05" db="EMBL/GenBank/DDBJ databases">
        <authorList>
            <person name="Chiriac C."/>
            <person name="Salcher M."/>
            <person name="Ghai R."/>
            <person name="Kavagutti S V."/>
        </authorList>
    </citation>
    <scope>NUCLEOTIDE SEQUENCE</scope>
</reference>
<name>A0A6J7CFC2_9ZZZZ</name>
<organism evidence="3">
    <name type="scientific">freshwater metagenome</name>
    <dbReference type="NCBI Taxonomy" id="449393"/>
    <lineage>
        <taxon>unclassified sequences</taxon>
        <taxon>metagenomes</taxon>
        <taxon>ecological metagenomes</taxon>
    </lineage>
</organism>
<dbReference type="InterPro" id="IPR020846">
    <property type="entry name" value="MFS_dom"/>
</dbReference>
<dbReference type="EMBL" id="CAFBLF010000011">
    <property type="protein sequence ID" value="CAB4856301.1"/>
    <property type="molecule type" value="Genomic_DNA"/>
</dbReference>
<evidence type="ECO:0000259" key="2">
    <source>
        <dbReference type="PROSITE" id="PS50850"/>
    </source>
</evidence>
<feature type="transmembrane region" description="Helical" evidence="1">
    <location>
        <begin position="70"/>
        <end position="88"/>
    </location>
</feature>
<proteinExistence type="predicted"/>
<accession>A0A6J7CFC2</accession>
<dbReference type="PROSITE" id="PS50850">
    <property type="entry name" value="MFS"/>
    <property type="match status" value="1"/>
</dbReference>
<dbReference type="AlphaFoldDB" id="A0A6J7CFC2"/>
<dbReference type="SUPFAM" id="SSF103473">
    <property type="entry name" value="MFS general substrate transporter"/>
    <property type="match status" value="1"/>
</dbReference>
<keyword evidence="1" id="KW-1133">Transmembrane helix</keyword>